<evidence type="ECO:0000313" key="2">
    <source>
        <dbReference type="EMBL" id="KAJ2849191.1"/>
    </source>
</evidence>
<keyword evidence="3" id="KW-1185">Reference proteome</keyword>
<evidence type="ECO:0008006" key="4">
    <source>
        <dbReference type="Google" id="ProtNLM"/>
    </source>
</evidence>
<feature type="region of interest" description="Disordered" evidence="1">
    <location>
        <begin position="502"/>
        <end position="530"/>
    </location>
</feature>
<dbReference type="OrthoDB" id="4161332at2759"/>
<gene>
    <name evidence="2" type="ORF">IWW36_002807</name>
</gene>
<accession>A0A9W8M0N4</accession>
<dbReference type="EMBL" id="JANBUW010000098">
    <property type="protein sequence ID" value="KAJ2849191.1"/>
    <property type="molecule type" value="Genomic_DNA"/>
</dbReference>
<evidence type="ECO:0000256" key="1">
    <source>
        <dbReference type="SAM" id="MobiDB-lite"/>
    </source>
</evidence>
<sequence>MTSSQVTAATIPQITTEAPPRSMEAAHTAAATAAGSRSAMLFPVPELSPNVGTELSPNNAIITTPVGAQALLSPTGRIGRLPAALLDPVEVLKTRDLPDLSQGLPESVLQQMWTLIGGLGKDGLNGLNTRSNDGQLAPNLALLDPRNTAANSRRPYTMEGMSWLQGDPLENLQKADFDDDEHEDPSGNSSVEVAPAALVSLCQRFELHEAPGTLLQMLRAAFVDSEMKIRTRQFWAALEGGRISDFALLAHLAVAAREAQLSNSITLQHPQLPLEHVCYDAARREWDAGHVQPTTGAVYALLLLSEYGYQRGLFSVLWEFAHSALATARQITFRGHTFPWRDARLKTCDVAYEHVLACYWSSWARVLTAAQAMTRRIDAALLLPDRRPDLPLHDLCHYPADPCPAGPSDPFDTVSFPNPTPCLHRPHHAYSAATWKCSLMAAEMHNHLIDLLDRRSAPESYFDALRAWDRRMRRWRAQWPPEWRAQCDDMLAVARRVNTDQYGGRVPLEAPEPPDPNDPPDPTVYRRSSPSVPHTVNVGFHLFHRSRMSTADIWLSVLVAMYDSSRLRAHRVALVLLQQQHSADSALLTPPPPPVAPAYDAELRKIHLALDPLRDSIELHRCHFVCLDAARSLQSLFTIAELLGSSPARMGIWAVSVLELVITVHCSRLHSSNSTATQLDALQRLAIIVRQLLTLKRWTSALYVFTSIVKAFVEPSCVLANSSVSVPDSPWPANHILTLLMHELHMDSRQFCALTVPVVYASAMSSSSMPVSMRMRIASLLS</sequence>
<name>A0A9W8M0N4_9FUNG</name>
<reference evidence="2" key="1">
    <citation type="submission" date="2022-07" db="EMBL/GenBank/DDBJ databases">
        <title>Phylogenomic reconstructions and comparative analyses of Kickxellomycotina fungi.</title>
        <authorList>
            <person name="Reynolds N.K."/>
            <person name="Stajich J.E."/>
            <person name="Barry K."/>
            <person name="Grigoriev I.V."/>
            <person name="Crous P."/>
            <person name="Smith M.E."/>
        </authorList>
    </citation>
    <scope>NUCLEOTIDE SEQUENCE</scope>
    <source>
        <strain evidence="2">NRRL 1566</strain>
    </source>
</reference>
<organism evidence="2 3">
    <name type="scientific">Coemansia brasiliensis</name>
    <dbReference type="NCBI Taxonomy" id="2650707"/>
    <lineage>
        <taxon>Eukaryota</taxon>
        <taxon>Fungi</taxon>
        <taxon>Fungi incertae sedis</taxon>
        <taxon>Zoopagomycota</taxon>
        <taxon>Kickxellomycotina</taxon>
        <taxon>Kickxellomycetes</taxon>
        <taxon>Kickxellales</taxon>
        <taxon>Kickxellaceae</taxon>
        <taxon>Coemansia</taxon>
    </lineage>
</organism>
<protein>
    <recommendedName>
        <fullName evidence="4">Transcription factor domain-containing protein</fullName>
    </recommendedName>
</protein>
<dbReference type="Proteomes" id="UP001139887">
    <property type="component" value="Unassembled WGS sequence"/>
</dbReference>
<feature type="compositionally biased region" description="Polar residues" evidence="1">
    <location>
        <begin position="1"/>
        <end position="16"/>
    </location>
</feature>
<feature type="region of interest" description="Disordered" evidence="1">
    <location>
        <begin position="1"/>
        <end position="22"/>
    </location>
</feature>
<proteinExistence type="predicted"/>
<comment type="caution">
    <text evidence="2">The sequence shown here is derived from an EMBL/GenBank/DDBJ whole genome shotgun (WGS) entry which is preliminary data.</text>
</comment>
<evidence type="ECO:0000313" key="3">
    <source>
        <dbReference type="Proteomes" id="UP001139887"/>
    </source>
</evidence>
<feature type="compositionally biased region" description="Pro residues" evidence="1">
    <location>
        <begin position="510"/>
        <end position="522"/>
    </location>
</feature>
<dbReference type="AlphaFoldDB" id="A0A9W8M0N4"/>